<dbReference type="RefSeq" id="WP_183684813.1">
    <property type="nucleotide sequence ID" value="NZ_JACHHH010000015.1"/>
</dbReference>
<dbReference type="EC" id="1.4.1.13" evidence="3"/>
<dbReference type="GO" id="GO:0051536">
    <property type="term" value="F:iron-sulfur cluster binding"/>
    <property type="evidence" value="ECO:0007669"/>
    <property type="project" value="InterPro"/>
</dbReference>
<dbReference type="Proteomes" id="UP000522163">
    <property type="component" value="Unassembled WGS sequence"/>
</dbReference>
<dbReference type="Gene3D" id="3.50.50.60">
    <property type="entry name" value="FAD/NAD(P)-binding domain"/>
    <property type="match status" value="2"/>
</dbReference>
<dbReference type="InterPro" id="IPR009051">
    <property type="entry name" value="Helical_ferredxn"/>
</dbReference>
<dbReference type="GO" id="GO:0016040">
    <property type="term" value="F:glutamate synthase (NADH) activity"/>
    <property type="evidence" value="ECO:0007669"/>
    <property type="project" value="UniProtKB-EC"/>
</dbReference>
<evidence type="ECO:0000313" key="3">
    <source>
        <dbReference type="EMBL" id="MBB6042337.1"/>
    </source>
</evidence>
<proteinExistence type="predicted"/>
<dbReference type="PANTHER" id="PTHR42783">
    <property type="entry name" value="GLUTAMATE SYNTHASE [NADPH] SMALL CHAIN"/>
    <property type="match status" value="1"/>
</dbReference>
<organism evidence="3 4">
    <name type="scientific">Oribacterium sinus</name>
    <dbReference type="NCBI Taxonomy" id="237576"/>
    <lineage>
        <taxon>Bacteria</taxon>
        <taxon>Bacillati</taxon>
        <taxon>Bacillota</taxon>
        <taxon>Clostridia</taxon>
        <taxon>Lachnospirales</taxon>
        <taxon>Lachnospiraceae</taxon>
        <taxon>Oribacterium</taxon>
    </lineage>
</organism>
<dbReference type="GO" id="GO:0004355">
    <property type="term" value="F:glutamate synthase (NADPH) activity"/>
    <property type="evidence" value="ECO:0007669"/>
    <property type="project" value="UniProtKB-EC"/>
</dbReference>
<feature type="domain" description="FAD/NAD(P)-binding" evidence="1">
    <location>
        <begin position="112"/>
        <end position="387"/>
    </location>
</feature>
<reference evidence="3 4" key="1">
    <citation type="submission" date="2020-08" db="EMBL/GenBank/DDBJ databases">
        <title>Genomic Encyclopedia of Type Strains, Phase IV (KMG-IV): sequencing the most valuable type-strain genomes for metagenomic binning, comparative biology and taxonomic classification.</title>
        <authorList>
            <person name="Goeker M."/>
        </authorList>
    </citation>
    <scope>NUCLEOTIDE SEQUENCE [LARGE SCALE GENOMIC DNA]</scope>
    <source>
        <strain evidence="3 4">DSM 17245</strain>
    </source>
</reference>
<dbReference type="Pfam" id="PF14691">
    <property type="entry name" value="Fer4_20"/>
    <property type="match status" value="1"/>
</dbReference>
<dbReference type="SUPFAM" id="SSF46548">
    <property type="entry name" value="alpha-helical ferredoxin"/>
    <property type="match status" value="1"/>
</dbReference>
<dbReference type="PRINTS" id="PR00368">
    <property type="entry name" value="FADPNR"/>
</dbReference>
<dbReference type="InterPro" id="IPR028261">
    <property type="entry name" value="DPD_II"/>
</dbReference>
<dbReference type="EC" id="1.4.1.14" evidence="3"/>
<protein>
    <submittedName>
        <fullName evidence="3">Glutamate synthase (NADPH/NADH) small chain</fullName>
        <ecNumber evidence="3">1.4.1.13</ecNumber>
        <ecNumber evidence="3">1.4.1.14</ecNumber>
    </submittedName>
</protein>
<feature type="domain" description="Dihydroprymidine dehydrogenase" evidence="2">
    <location>
        <begin position="7"/>
        <end position="91"/>
    </location>
</feature>
<accession>A0A7W9SHQ0</accession>
<dbReference type="AlphaFoldDB" id="A0A7W9SHQ0"/>
<dbReference type="PRINTS" id="PR00469">
    <property type="entry name" value="PNDRDTASEII"/>
</dbReference>
<dbReference type="InterPro" id="IPR023753">
    <property type="entry name" value="FAD/NAD-binding_dom"/>
</dbReference>
<evidence type="ECO:0000259" key="1">
    <source>
        <dbReference type="Pfam" id="PF07992"/>
    </source>
</evidence>
<sequence length="416" mass="45893">MSQNTFLMEEANRCLLCKNPRCSKHCPVNTSIPEVIELYKQGELKKAGEILFENNPLSAICALVCEHEKQCEGNCIRGVKGIPIPFYKMEEEISLKYLEELHFEKGAENKERIAVIGGGPAGITIALLMQRKGYKVTIFESRNRIGGVLRYGIPEYRLPKYIIDLLEKHLLDLGVKIRPNILIGPVLSLDKLFEDGYAAAFIGTGVWNPRTMGIKGESFGNVHFAIDYLKSPETYHLGENVAIIGAGNVAMDAARTAKRSGSRATIIYRKGMENMTASKKEIAEAEEDGVEFLLHHSPVEITDEGIILKKQEEGQPEEEVFFKADSIIVAISQNPRANIVSNTTDLETNNLGLLLTDEKGHTTKEGTFASGDVVTGAKTVVEAVHQAKIVAEEMEAYCEAKKNMKEMTKTAAESAS</sequence>
<evidence type="ECO:0000259" key="2">
    <source>
        <dbReference type="Pfam" id="PF14691"/>
    </source>
</evidence>
<keyword evidence="3" id="KW-0560">Oxidoreductase</keyword>
<dbReference type="InterPro" id="IPR036188">
    <property type="entry name" value="FAD/NAD-bd_sf"/>
</dbReference>
<comment type="caution">
    <text evidence="3">The sequence shown here is derived from an EMBL/GenBank/DDBJ whole genome shotgun (WGS) entry which is preliminary data.</text>
</comment>
<dbReference type="Gene3D" id="1.10.1060.10">
    <property type="entry name" value="Alpha-helical ferredoxin"/>
    <property type="match status" value="1"/>
</dbReference>
<dbReference type="EMBL" id="JACHHH010000015">
    <property type="protein sequence ID" value="MBB6042337.1"/>
    <property type="molecule type" value="Genomic_DNA"/>
</dbReference>
<gene>
    <name evidence="3" type="ORF">HNQ46_002336</name>
</gene>
<dbReference type="GeneID" id="85015846"/>
<dbReference type="SUPFAM" id="SSF51971">
    <property type="entry name" value="Nucleotide-binding domain"/>
    <property type="match status" value="1"/>
</dbReference>
<dbReference type="PANTHER" id="PTHR42783:SF3">
    <property type="entry name" value="GLUTAMATE SYNTHASE [NADPH] SMALL CHAIN-RELATED"/>
    <property type="match status" value="1"/>
</dbReference>
<dbReference type="Pfam" id="PF07992">
    <property type="entry name" value="Pyr_redox_2"/>
    <property type="match status" value="1"/>
</dbReference>
<name>A0A7W9SHQ0_9FIRM</name>
<evidence type="ECO:0000313" key="4">
    <source>
        <dbReference type="Proteomes" id="UP000522163"/>
    </source>
</evidence>